<accession>A0ACA9PLL1</accession>
<sequence length="210" mass="23477">MDEVGWESAVPNLAGQLAPIDFRRGLRGGGSQGTLPSRKSTVNEAGTGLTTTTAHTGTERYLAPELIDSETCRPTCESDFIFLVNPYQHRRSNLRGRIIRDILNGDPPATFHEEMDPNYESLSIILQRFWHQIPSKRPDMTQFLSWLELVGIVGCADDHVRPLEQSESHMGMTVSKSREQKREDKCCKALVPSSRLPLSILWVATLKGDS</sequence>
<evidence type="ECO:0000313" key="1">
    <source>
        <dbReference type="EMBL" id="CAG8707169.1"/>
    </source>
</evidence>
<proteinExistence type="predicted"/>
<dbReference type="EMBL" id="CAJVPT010034197">
    <property type="protein sequence ID" value="CAG8707169.1"/>
    <property type="molecule type" value="Genomic_DNA"/>
</dbReference>
<organism evidence="1 2">
    <name type="scientific">Acaulospora colombiana</name>
    <dbReference type="NCBI Taxonomy" id="27376"/>
    <lineage>
        <taxon>Eukaryota</taxon>
        <taxon>Fungi</taxon>
        <taxon>Fungi incertae sedis</taxon>
        <taxon>Mucoromycota</taxon>
        <taxon>Glomeromycotina</taxon>
        <taxon>Glomeromycetes</taxon>
        <taxon>Diversisporales</taxon>
        <taxon>Acaulosporaceae</taxon>
        <taxon>Acaulospora</taxon>
    </lineage>
</organism>
<comment type="caution">
    <text evidence="1">The sequence shown here is derived from an EMBL/GenBank/DDBJ whole genome shotgun (WGS) entry which is preliminary data.</text>
</comment>
<protein>
    <submittedName>
        <fullName evidence="1">9857_t:CDS:1</fullName>
    </submittedName>
</protein>
<keyword evidence="2" id="KW-1185">Reference proteome</keyword>
<gene>
    <name evidence="1" type="ORF">ACOLOM_LOCUS10499</name>
</gene>
<evidence type="ECO:0000313" key="2">
    <source>
        <dbReference type="Proteomes" id="UP000789525"/>
    </source>
</evidence>
<reference evidence="1" key="1">
    <citation type="submission" date="2021-06" db="EMBL/GenBank/DDBJ databases">
        <authorList>
            <person name="Kallberg Y."/>
            <person name="Tangrot J."/>
            <person name="Rosling A."/>
        </authorList>
    </citation>
    <scope>NUCLEOTIDE SEQUENCE</scope>
    <source>
        <strain evidence="1">CL356</strain>
    </source>
</reference>
<name>A0ACA9PLL1_9GLOM</name>
<dbReference type="Proteomes" id="UP000789525">
    <property type="component" value="Unassembled WGS sequence"/>
</dbReference>
<feature type="non-terminal residue" evidence="1">
    <location>
        <position position="210"/>
    </location>
</feature>